<feature type="signal peptide" evidence="1">
    <location>
        <begin position="1"/>
        <end position="32"/>
    </location>
</feature>
<feature type="chain" id="PRO_5009522463" evidence="1">
    <location>
        <begin position="33"/>
        <end position="434"/>
    </location>
</feature>
<comment type="caution">
    <text evidence="2">The sequence shown here is derived from an EMBL/GenBank/DDBJ whole genome shotgun (WGS) entry which is preliminary data.</text>
</comment>
<dbReference type="SUPFAM" id="SSF48452">
    <property type="entry name" value="TPR-like"/>
    <property type="match status" value="2"/>
</dbReference>
<protein>
    <submittedName>
        <fullName evidence="2">Uncharacterized protein</fullName>
    </submittedName>
</protein>
<dbReference type="Gene3D" id="1.25.40.10">
    <property type="entry name" value="Tetratricopeptide repeat domain"/>
    <property type="match status" value="2"/>
</dbReference>
<proteinExistence type="predicted"/>
<evidence type="ECO:0000313" key="3">
    <source>
        <dbReference type="Proteomes" id="UP000176992"/>
    </source>
</evidence>
<organism evidence="2 3">
    <name type="scientific">Candidatus Glassbacteria bacterium GWA2_58_10</name>
    <dbReference type="NCBI Taxonomy" id="1817865"/>
    <lineage>
        <taxon>Bacteria</taxon>
        <taxon>Candidatus Glassiibacteriota</taxon>
    </lineage>
</organism>
<sequence>MQSAVFQKYRRLFLFALSSGLLPLLLPVAAQGALPAESAYWELLRSRYTASSENYADALLEEFGVFRGLYPRSEKSDSLEFLRATLFEKKKMEAAALASYLKLVYVYPSSPLIPETLKNVKRLAESRKKGITAIFADDNLTLLKNHARKIVDEGTTSAGGMRGYLDFLELIADAKIGDLARYTIDEGRHYLYRLDYDLEQDRVCLLIGNMYQLQQNWRGALLAYGTAEILVPYGDAVAEALLEAGGVYLKPLKNYEMSRRVYNEVLDKYPAELAAARASVSLSEVDEAEEHYGQAVVQLEDTAKRFPFPEIRMECYARSARLYLDRLNNPEKAVASYERLVEEYPQETRSLEALSSIGDIQEKRLKNYPAALGAYCKISELSPESPLAPRSLLQAAELAEGKAKDSALADSLYQQLAQRYPQTEYGKKAAKKVR</sequence>
<dbReference type="InterPro" id="IPR011990">
    <property type="entry name" value="TPR-like_helical_dom_sf"/>
</dbReference>
<name>A0A1F5YI21_9BACT</name>
<dbReference type="Proteomes" id="UP000176992">
    <property type="component" value="Unassembled WGS sequence"/>
</dbReference>
<dbReference type="Pfam" id="PF13174">
    <property type="entry name" value="TPR_6"/>
    <property type="match status" value="3"/>
</dbReference>
<dbReference type="InterPro" id="IPR019734">
    <property type="entry name" value="TPR_rpt"/>
</dbReference>
<dbReference type="AlphaFoldDB" id="A0A1F5YI21"/>
<reference evidence="2 3" key="1">
    <citation type="journal article" date="2016" name="Nat. Commun.">
        <title>Thousands of microbial genomes shed light on interconnected biogeochemical processes in an aquifer system.</title>
        <authorList>
            <person name="Anantharaman K."/>
            <person name="Brown C.T."/>
            <person name="Hug L.A."/>
            <person name="Sharon I."/>
            <person name="Castelle C.J."/>
            <person name="Probst A.J."/>
            <person name="Thomas B.C."/>
            <person name="Singh A."/>
            <person name="Wilkins M.J."/>
            <person name="Karaoz U."/>
            <person name="Brodie E.L."/>
            <person name="Williams K.H."/>
            <person name="Hubbard S.S."/>
            <person name="Banfield J.F."/>
        </authorList>
    </citation>
    <scope>NUCLEOTIDE SEQUENCE [LARGE SCALE GENOMIC DNA]</scope>
</reference>
<dbReference type="EMBL" id="MFIV01000008">
    <property type="protein sequence ID" value="OGF99830.1"/>
    <property type="molecule type" value="Genomic_DNA"/>
</dbReference>
<evidence type="ECO:0000313" key="2">
    <source>
        <dbReference type="EMBL" id="OGF99830.1"/>
    </source>
</evidence>
<gene>
    <name evidence="2" type="ORF">A2Z86_00220</name>
</gene>
<accession>A0A1F5YI21</accession>
<evidence type="ECO:0000256" key="1">
    <source>
        <dbReference type="SAM" id="SignalP"/>
    </source>
</evidence>
<keyword evidence="1" id="KW-0732">Signal</keyword>